<proteinExistence type="predicted"/>
<dbReference type="EMBL" id="JAGRQC010000001">
    <property type="protein sequence ID" value="MBR0551007.1"/>
    <property type="molecule type" value="Genomic_DNA"/>
</dbReference>
<sequence length="125" mass="13382">MRIGPLKIKAQLYCGDEIAMGPGKADLLDAIDREGSISRAAAAMGMSYRRAWLLVDSMNRCFTAPLVETHAGGGKASGARLSDTGRTVLTLYRRLESNLGLVGDTDPLAMLEAALREEPLAHRAP</sequence>
<dbReference type="SUPFAM" id="SSF46785">
    <property type="entry name" value="Winged helix' DNA-binding domain"/>
    <property type="match status" value="1"/>
</dbReference>
<accession>A0A8T4I8L8</accession>
<dbReference type="InterPro" id="IPR036390">
    <property type="entry name" value="WH_DNA-bd_sf"/>
</dbReference>
<dbReference type="Proteomes" id="UP000676996">
    <property type="component" value="Unassembled WGS sequence"/>
</dbReference>
<dbReference type="RefSeq" id="WP_284052300.1">
    <property type="nucleotide sequence ID" value="NZ_JAGRQC010000001.1"/>
</dbReference>
<protein>
    <submittedName>
        <fullName evidence="2">LysR family transcriptional regulator</fullName>
    </submittedName>
</protein>
<name>A0A8T4I8L8_9SPHN</name>
<dbReference type="AlphaFoldDB" id="A0A8T4I8L8"/>
<reference evidence="2" key="1">
    <citation type="submission" date="2021-04" db="EMBL/GenBank/DDBJ databases">
        <title>Ouciella asimina sp. nov., isolated from the surface seawater in the hydrothermal field of Okinawa Trough.</title>
        <authorList>
            <person name="Shuang W."/>
        </authorList>
    </citation>
    <scope>NUCLEOTIDE SEQUENCE</scope>
    <source>
        <strain evidence="2">LXI357</strain>
    </source>
</reference>
<dbReference type="InterPro" id="IPR000847">
    <property type="entry name" value="LysR_HTH_N"/>
</dbReference>
<dbReference type="Gene3D" id="1.10.10.10">
    <property type="entry name" value="Winged helix-like DNA-binding domain superfamily/Winged helix DNA-binding domain"/>
    <property type="match status" value="1"/>
</dbReference>
<feature type="domain" description="HTH lysR-type" evidence="1">
    <location>
        <begin position="27"/>
        <end position="85"/>
    </location>
</feature>
<dbReference type="InterPro" id="IPR036388">
    <property type="entry name" value="WH-like_DNA-bd_sf"/>
</dbReference>
<dbReference type="PANTHER" id="PTHR30432">
    <property type="entry name" value="TRANSCRIPTIONAL REGULATOR MODE"/>
    <property type="match status" value="1"/>
</dbReference>
<evidence type="ECO:0000259" key="1">
    <source>
        <dbReference type="Pfam" id="PF00126"/>
    </source>
</evidence>
<evidence type="ECO:0000313" key="3">
    <source>
        <dbReference type="Proteomes" id="UP000676996"/>
    </source>
</evidence>
<comment type="caution">
    <text evidence="2">The sequence shown here is derived from an EMBL/GenBank/DDBJ whole genome shotgun (WGS) entry which is preliminary data.</text>
</comment>
<gene>
    <name evidence="2" type="ORF">J7S20_00640</name>
</gene>
<organism evidence="2 3">
    <name type="scientific">Stakelama marina</name>
    <dbReference type="NCBI Taxonomy" id="2826939"/>
    <lineage>
        <taxon>Bacteria</taxon>
        <taxon>Pseudomonadati</taxon>
        <taxon>Pseudomonadota</taxon>
        <taxon>Alphaproteobacteria</taxon>
        <taxon>Sphingomonadales</taxon>
        <taxon>Sphingomonadaceae</taxon>
        <taxon>Stakelama</taxon>
    </lineage>
</organism>
<keyword evidence="3" id="KW-1185">Reference proteome</keyword>
<dbReference type="InterPro" id="IPR051815">
    <property type="entry name" value="Molybdate_resp_trans_reg"/>
</dbReference>
<evidence type="ECO:0000313" key="2">
    <source>
        <dbReference type="EMBL" id="MBR0551007.1"/>
    </source>
</evidence>
<dbReference type="PANTHER" id="PTHR30432:SF1">
    <property type="entry name" value="DNA-BINDING TRANSCRIPTIONAL DUAL REGULATOR MODE"/>
    <property type="match status" value="1"/>
</dbReference>
<dbReference type="Pfam" id="PF00126">
    <property type="entry name" value="HTH_1"/>
    <property type="match status" value="1"/>
</dbReference>
<dbReference type="GO" id="GO:0003700">
    <property type="term" value="F:DNA-binding transcription factor activity"/>
    <property type="evidence" value="ECO:0007669"/>
    <property type="project" value="InterPro"/>
</dbReference>